<keyword evidence="2" id="KW-0472">Membrane</keyword>
<name>A0A267GKR5_9PLAT</name>
<evidence type="ECO:0000256" key="1">
    <source>
        <dbReference type="SAM" id="MobiDB-lite"/>
    </source>
</evidence>
<proteinExistence type="predicted"/>
<evidence type="ECO:0000313" key="4">
    <source>
        <dbReference type="EMBL" id="PAA86620.1"/>
    </source>
</evidence>
<comment type="caution">
    <text evidence="4">The sequence shown here is derived from an EMBL/GenBank/DDBJ whole genome shotgun (WGS) entry which is preliminary data.</text>
</comment>
<evidence type="ECO:0000256" key="3">
    <source>
        <dbReference type="SAM" id="SignalP"/>
    </source>
</evidence>
<accession>A0A267GKR5</accession>
<keyword evidence="2" id="KW-1133">Transmembrane helix</keyword>
<feature type="compositionally biased region" description="Polar residues" evidence="1">
    <location>
        <begin position="519"/>
        <end position="532"/>
    </location>
</feature>
<evidence type="ECO:0000313" key="5">
    <source>
        <dbReference type="Proteomes" id="UP000215902"/>
    </source>
</evidence>
<sequence length="624" mass="69035">MHNDMSQRCDPVLVLLLITCLKFQCEAANHYCNNNMIRPVKIDELQNQEETIVPVIFGESGDSELSYKSCRWSIDSSVTRKEIPLVLQGVTMDATVDRSSPPPKGEQKRPADFVVNYNGGKVPVTAGMFFALPIGQLLPLTVEASWDPRYQRAAQVKLRLLLILPGLCHRDMLSFNGNCYAVSKVKANVTAAMSSIRGDAQMASFSSMTEINNFTIANTARLSVHPYRRPLSLSQPVRLGMFYSAANASMISPKRNRYGACELEPVATAEEFVGSAAVSGPCSTLKVDASDKASVEFRNCSSSMLILISFPESRSADRDLTSCNTQAVVTAISELLQRAANFISTITKPSSTALPTTMSTLLVETTPESSQTNLPIIVAVICAVVAVLLGSSVLYFVLKKKRRKRQRRTAMRDDSKKEVELEKEEGSALVAYVSEPPQPNAKSNASSNLHVQPGLSADPSGEKTAESTENSKHVTFEDPEEYTTGLMSQSHMKAVRPEQHRNPNPTNSDDPEQFKDPNQIVSSNQHQDTPSQPIFDEDFQTCPNFDSNQMESINSDRHQDPPSQPIFEEDFQTCKFDFDSNQMESINSDQHQDPPSQPIFEEDFQTCKFYSDSNQMASTSSDQQ</sequence>
<dbReference type="Proteomes" id="UP000215902">
    <property type="component" value="Unassembled WGS sequence"/>
</dbReference>
<keyword evidence="3" id="KW-0732">Signal</keyword>
<protein>
    <recommendedName>
        <fullName evidence="6">CUB domain-containing protein</fullName>
    </recommendedName>
</protein>
<organism evidence="4 5">
    <name type="scientific">Macrostomum lignano</name>
    <dbReference type="NCBI Taxonomy" id="282301"/>
    <lineage>
        <taxon>Eukaryota</taxon>
        <taxon>Metazoa</taxon>
        <taxon>Spiralia</taxon>
        <taxon>Lophotrochozoa</taxon>
        <taxon>Platyhelminthes</taxon>
        <taxon>Rhabditophora</taxon>
        <taxon>Macrostomorpha</taxon>
        <taxon>Macrostomida</taxon>
        <taxon>Macrostomidae</taxon>
        <taxon>Macrostomum</taxon>
    </lineage>
</organism>
<keyword evidence="5" id="KW-1185">Reference proteome</keyword>
<feature type="signal peptide" evidence="3">
    <location>
        <begin position="1"/>
        <end position="27"/>
    </location>
</feature>
<keyword evidence="2" id="KW-0812">Transmembrane</keyword>
<feature type="region of interest" description="Disordered" evidence="1">
    <location>
        <begin position="435"/>
        <end position="477"/>
    </location>
</feature>
<dbReference type="EMBL" id="NIVC01000271">
    <property type="protein sequence ID" value="PAA86620.1"/>
    <property type="molecule type" value="Genomic_DNA"/>
</dbReference>
<feature type="transmembrane region" description="Helical" evidence="2">
    <location>
        <begin position="374"/>
        <end position="398"/>
    </location>
</feature>
<reference evidence="4 5" key="1">
    <citation type="submission" date="2017-06" db="EMBL/GenBank/DDBJ databases">
        <title>A platform for efficient transgenesis in Macrostomum lignano, a flatworm model organism for stem cell research.</title>
        <authorList>
            <person name="Berezikov E."/>
        </authorList>
    </citation>
    <scope>NUCLEOTIDE SEQUENCE [LARGE SCALE GENOMIC DNA]</scope>
    <source>
        <strain evidence="4">DV1</strain>
        <tissue evidence="4">Whole organism</tissue>
    </source>
</reference>
<evidence type="ECO:0008006" key="6">
    <source>
        <dbReference type="Google" id="ProtNLM"/>
    </source>
</evidence>
<evidence type="ECO:0000256" key="2">
    <source>
        <dbReference type="SAM" id="Phobius"/>
    </source>
</evidence>
<gene>
    <name evidence="4" type="ORF">BOX15_Mlig016100g1</name>
</gene>
<feature type="region of interest" description="Disordered" evidence="1">
    <location>
        <begin position="490"/>
        <end position="600"/>
    </location>
</feature>
<feature type="compositionally biased region" description="Basic and acidic residues" evidence="1">
    <location>
        <begin position="460"/>
        <end position="476"/>
    </location>
</feature>
<feature type="chain" id="PRO_5012402208" description="CUB domain-containing protein" evidence="3">
    <location>
        <begin position="28"/>
        <end position="624"/>
    </location>
</feature>
<dbReference type="AlphaFoldDB" id="A0A267GKR5"/>
<feature type="compositionally biased region" description="Polar residues" evidence="1">
    <location>
        <begin position="440"/>
        <end position="450"/>
    </location>
</feature>
<feature type="compositionally biased region" description="Polar residues" evidence="1">
    <location>
        <begin position="541"/>
        <end position="553"/>
    </location>
</feature>
<feature type="compositionally biased region" description="Polar residues" evidence="1">
    <location>
        <begin position="579"/>
        <end position="589"/>
    </location>
</feature>